<dbReference type="Pfam" id="PF05635">
    <property type="entry name" value="23S_rRNA_IVP"/>
    <property type="match status" value="1"/>
</dbReference>
<dbReference type="Proteomes" id="UP000178417">
    <property type="component" value="Unassembled WGS sequence"/>
</dbReference>
<gene>
    <name evidence="1" type="ORF">A2310_04675</name>
</gene>
<accession>A0A1F4SWD0</accession>
<protein>
    <recommendedName>
        <fullName evidence="3">Four helix bundle protein</fullName>
    </recommendedName>
</protein>
<dbReference type="SUPFAM" id="SSF158446">
    <property type="entry name" value="IVS-encoded protein-like"/>
    <property type="match status" value="1"/>
</dbReference>
<dbReference type="EMBL" id="MEUB01000007">
    <property type="protein sequence ID" value="OGC24758.1"/>
    <property type="molecule type" value="Genomic_DNA"/>
</dbReference>
<dbReference type="PANTHER" id="PTHR38471">
    <property type="entry name" value="FOUR HELIX BUNDLE PROTEIN"/>
    <property type="match status" value="1"/>
</dbReference>
<evidence type="ECO:0000313" key="2">
    <source>
        <dbReference type="Proteomes" id="UP000178417"/>
    </source>
</evidence>
<proteinExistence type="predicted"/>
<dbReference type="PANTHER" id="PTHR38471:SF2">
    <property type="entry name" value="FOUR HELIX BUNDLE PROTEIN"/>
    <property type="match status" value="1"/>
</dbReference>
<evidence type="ECO:0008006" key="3">
    <source>
        <dbReference type="Google" id="ProtNLM"/>
    </source>
</evidence>
<reference evidence="1 2" key="1">
    <citation type="journal article" date="2016" name="Nat. Commun.">
        <title>Thousands of microbial genomes shed light on interconnected biogeochemical processes in an aquifer system.</title>
        <authorList>
            <person name="Anantharaman K."/>
            <person name="Brown C.T."/>
            <person name="Hug L.A."/>
            <person name="Sharon I."/>
            <person name="Castelle C.J."/>
            <person name="Probst A.J."/>
            <person name="Thomas B.C."/>
            <person name="Singh A."/>
            <person name="Wilkins M.J."/>
            <person name="Karaoz U."/>
            <person name="Brodie E.L."/>
            <person name="Williams K.H."/>
            <person name="Hubbard S.S."/>
            <person name="Banfield J.F."/>
        </authorList>
    </citation>
    <scope>NUCLEOTIDE SEQUENCE [LARGE SCALE GENOMIC DNA]</scope>
</reference>
<dbReference type="CDD" id="cd16377">
    <property type="entry name" value="23S_rRNA_IVP_like"/>
    <property type="match status" value="1"/>
</dbReference>
<evidence type="ECO:0000313" key="1">
    <source>
        <dbReference type="EMBL" id="OGC24758.1"/>
    </source>
</evidence>
<dbReference type="AlphaFoldDB" id="A0A1F4SWD0"/>
<comment type="caution">
    <text evidence="1">The sequence shown here is derived from an EMBL/GenBank/DDBJ whole genome shotgun (WGS) entry which is preliminary data.</text>
</comment>
<dbReference type="InterPro" id="IPR012657">
    <property type="entry name" value="23S_rRNA-intervening_sequence"/>
</dbReference>
<organism evidence="1 2">
    <name type="scientific">candidate division WOR-1 bacterium RIFOXYB2_FULL_37_13</name>
    <dbReference type="NCBI Taxonomy" id="1802579"/>
    <lineage>
        <taxon>Bacteria</taxon>
        <taxon>Bacillati</taxon>
        <taxon>Saganbacteria</taxon>
    </lineage>
</organism>
<dbReference type="Gene3D" id="1.20.1440.60">
    <property type="entry name" value="23S rRNA-intervening sequence"/>
    <property type="match status" value="1"/>
</dbReference>
<dbReference type="NCBIfam" id="TIGR02436">
    <property type="entry name" value="four helix bundle protein"/>
    <property type="match status" value="1"/>
</dbReference>
<dbReference type="InterPro" id="IPR036583">
    <property type="entry name" value="23S_rRNA_IVS_sf"/>
</dbReference>
<sequence>MFRFKNFKVYKDAKEFCAFCENVIKNFSSQENRALASQIRSAYLSITLNIAEGSSCDSDKEFRRFLEMSLRSVHEVVAAFDIALELGIIDVKIQEELETKAESLCKQINGFRRSLLKS</sequence>
<name>A0A1F4SWD0_UNCSA</name>
<dbReference type="STRING" id="1802579.A2310_04675"/>